<keyword evidence="13 19" id="KW-0472">Membrane</keyword>
<sequence precursor="true">MGKPVNIIFLFLVFLAAAAQADDYEIGVLAKRGDAKCLERWSATGGYLSDQFESDSFGIVPLDFNEIEEAVKSGQVDFVLANPAVYVNLEYNYHVKRLATLVNKSPAGNINSFAGIVFCLKDKSFERFRDLKGLHIAAVDRNSFGGWLAVKRELVADGLDVPGDFSSLSFTGSHDKVVYSVQQGSADAGIVRSNSLERLAAEGKINLDDFKIVESCTNEDLPFLHSTETYPEWPFSALEHIPATVSKRVTVALLNMPEGHNAAVQANIGGWTVPSHYKSVRECLREIRYKPYEMHGKVTLAQVFKNFRNSIFFILFAGLVLGLVFVWLVLLNRKLHLSTASKEKEIRARENAEKQLKEANRAKERFLANMSHEIRTPMNSIIGFCDLLREFNLPGEARSYVEKISISGESLLELINDILDFSKIEAGRMKVDVNEFSLGRLLNNVESIIYQKVKEKKLEFGIIENGAIPANIVSDQHRLNQCLINLCSNAVKFTNSGHVHIIVSTFRKNGDDWISFAVEDTGVGISNDKLEHIFDPFTQAEESTARKYGGTGLGLSVTSKLAGLLGGELKCSSEPGLGSTFTLSIPAGLDVNSQARMDRLNLKEASYENHQQLTNQFSGSILVAEDSPTNQMLIRIYLEKMGLDVDVAENGQLAVDMAMKKSYRLIFMDVQMPEMDGCEAAQRLRKQNWNGPIIALTANAMKGDREKCLAAGCDYYLSKPIDRIKLISALEQYLGDDDSPQSETKEENSDDTAGLIERFIKKCGDEGMAKQLAGVFLEDGYLCLDKIKQAVDENNQKDLELYSHRLKSSARHVAAEKLSNLCLELELCGRNGETEKARSLLPKLESLYSQISDCLREFLN</sequence>
<evidence type="ECO:0000256" key="7">
    <source>
        <dbReference type="ARBA" id="ARBA00022692"/>
    </source>
</evidence>
<dbReference type="GO" id="GO:0000155">
    <property type="term" value="F:phosphorelay sensor kinase activity"/>
    <property type="evidence" value="ECO:0007669"/>
    <property type="project" value="InterPro"/>
</dbReference>
<dbReference type="AlphaFoldDB" id="A0A1W6LLJ5"/>
<feature type="domain" description="HPt" evidence="23">
    <location>
        <begin position="765"/>
        <end position="858"/>
    </location>
</feature>
<dbReference type="SUPFAM" id="SSF52172">
    <property type="entry name" value="CheY-like"/>
    <property type="match status" value="1"/>
</dbReference>
<feature type="chain" id="PRO_5012077256" description="Sensory/regulatory protein RpfC" evidence="20">
    <location>
        <begin position="22"/>
        <end position="860"/>
    </location>
</feature>
<keyword evidence="4" id="KW-1003">Cell membrane</keyword>
<evidence type="ECO:0000256" key="6">
    <source>
        <dbReference type="ARBA" id="ARBA00022679"/>
    </source>
</evidence>
<keyword evidence="20" id="KW-0732">Signal</keyword>
<evidence type="ECO:0000313" key="24">
    <source>
        <dbReference type="EMBL" id="ARN56670.1"/>
    </source>
</evidence>
<dbReference type="SMART" id="SM00388">
    <property type="entry name" value="HisKA"/>
    <property type="match status" value="1"/>
</dbReference>
<comment type="catalytic activity">
    <reaction evidence="1">
        <text>ATP + protein L-histidine = ADP + protein N-phospho-L-histidine.</text>
        <dbReference type="EC" id="2.7.13.3"/>
    </reaction>
</comment>
<dbReference type="PROSITE" id="PS50894">
    <property type="entry name" value="HPT"/>
    <property type="match status" value="1"/>
</dbReference>
<keyword evidence="10" id="KW-0067">ATP-binding</keyword>
<dbReference type="Pfam" id="PF00072">
    <property type="entry name" value="Response_reg"/>
    <property type="match status" value="1"/>
</dbReference>
<evidence type="ECO:0000256" key="2">
    <source>
        <dbReference type="ARBA" id="ARBA00004651"/>
    </source>
</evidence>
<evidence type="ECO:0000256" key="11">
    <source>
        <dbReference type="ARBA" id="ARBA00022989"/>
    </source>
</evidence>
<evidence type="ECO:0000256" key="19">
    <source>
        <dbReference type="SAM" id="Phobius"/>
    </source>
</evidence>
<evidence type="ECO:0000256" key="9">
    <source>
        <dbReference type="ARBA" id="ARBA00022777"/>
    </source>
</evidence>
<evidence type="ECO:0000256" key="8">
    <source>
        <dbReference type="ARBA" id="ARBA00022741"/>
    </source>
</evidence>
<keyword evidence="5 17" id="KW-0597">Phosphoprotein</keyword>
<dbReference type="EMBL" id="CP021023">
    <property type="protein sequence ID" value="ARN56670.1"/>
    <property type="molecule type" value="Genomic_DNA"/>
</dbReference>
<evidence type="ECO:0000256" key="16">
    <source>
        <dbReference type="PROSITE-ProRule" id="PRU00110"/>
    </source>
</evidence>
<dbReference type="Gene3D" id="3.40.50.2300">
    <property type="match status" value="1"/>
</dbReference>
<dbReference type="Gene3D" id="3.30.565.10">
    <property type="entry name" value="Histidine kinase-like ATPase, C-terminal domain"/>
    <property type="match status" value="1"/>
</dbReference>
<evidence type="ECO:0000259" key="23">
    <source>
        <dbReference type="PROSITE" id="PS50894"/>
    </source>
</evidence>
<evidence type="ECO:0000256" key="20">
    <source>
        <dbReference type="SAM" id="SignalP"/>
    </source>
</evidence>
<dbReference type="CDD" id="cd16922">
    <property type="entry name" value="HATPase_EvgS-ArcB-TorS-like"/>
    <property type="match status" value="1"/>
</dbReference>
<dbReference type="GO" id="GO:0005886">
    <property type="term" value="C:plasma membrane"/>
    <property type="evidence" value="ECO:0007669"/>
    <property type="project" value="UniProtKB-SubCell"/>
</dbReference>
<dbReference type="InterPro" id="IPR005467">
    <property type="entry name" value="His_kinase_dom"/>
</dbReference>
<feature type="signal peptide" evidence="20">
    <location>
        <begin position="1"/>
        <end position="21"/>
    </location>
</feature>
<dbReference type="PANTHER" id="PTHR45339:SF1">
    <property type="entry name" value="HYBRID SIGNAL TRANSDUCTION HISTIDINE KINASE J"/>
    <property type="match status" value="1"/>
</dbReference>
<dbReference type="InterPro" id="IPR001789">
    <property type="entry name" value="Sig_transdc_resp-reg_receiver"/>
</dbReference>
<keyword evidence="7 19" id="KW-0812">Transmembrane</keyword>
<dbReference type="FunFam" id="1.10.287.130:FF:000002">
    <property type="entry name" value="Two-component osmosensing histidine kinase"/>
    <property type="match status" value="1"/>
</dbReference>
<feature type="domain" description="Histidine kinase" evidence="21">
    <location>
        <begin position="369"/>
        <end position="589"/>
    </location>
</feature>
<keyword evidence="11 19" id="KW-1133">Transmembrane helix</keyword>
<dbReference type="InterPro" id="IPR036641">
    <property type="entry name" value="HPT_dom_sf"/>
</dbReference>
<evidence type="ECO:0000259" key="21">
    <source>
        <dbReference type="PROSITE" id="PS50109"/>
    </source>
</evidence>
<dbReference type="InterPro" id="IPR011006">
    <property type="entry name" value="CheY-like_superfamily"/>
</dbReference>
<dbReference type="InterPro" id="IPR004358">
    <property type="entry name" value="Sig_transdc_His_kin-like_C"/>
</dbReference>
<protein>
    <recommendedName>
        <fullName evidence="15">Sensory/regulatory protein RpfC</fullName>
        <ecNumber evidence="3">2.7.13.3</ecNumber>
    </recommendedName>
</protein>
<evidence type="ECO:0000256" key="14">
    <source>
        <dbReference type="ARBA" id="ARBA00064003"/>
    </source>
</evidence>
<comment type="subcellular location">
    <subcellularLocation>
        <location evidence="2">Cell membrane</location>
        <topology evidence="2">Multi-pass membrane protein</topology>
    </subcellularLocation>
</comment>
<keyword evidence="25" id="KW-1185">Reference proteome</keyword>
<dbReference type="Pfam" id="PF01627">
    <property type="entry name" value="Hpt"/>
    <property type="match status" value="1"/>
</dbReference>
<evidence type="ECO:0000256" key="15">
    <source>
        <dbReference type="ARBA" id="ARBA00068150"/>
    </source>
</evidence>
<evidence type="ECO:0000256" key="10">
    <source>
        <dbReference type="ARBA" id="ARBA00022840"/>
    </source>
</evidence>
<dbReference type="PROSITE" id="PS50109">
    <property type="entry name" value="HIS_KIN"/>
    <property type="match status" value="1"/>
</dbReference>
<dbReference type="KEGG" id="pbp:STSP1_01059"/>
<dbReference type="InterPro" id="IPR003594">
    <property type="entry name" value="HATPase_dom"/>
</dbReference>
<dbReference type="SUPFAM" id="SSF55874">
    <property type="entry name" value="ATPase domain of HSP90 chaperone/DNA topoisomerase II/histidine kinase"/>
    <property type="match status" value="1"/>
</dbReference>
<evidence type="ECO:0000256" key="1">
    <source>
        <dbReference type="ARBA" id="ARBA00000085"/>
    </source>
</evidence>
<proteinExistence type="predicted"/>
<evidence type="ECO:0000256" key="18">
    <source>
        <dbReference type="SAM" id="Coils"/>
    </source>
</evidence>
<evidence type="ECO:0000256" key="12">
    <source>
        <dbReference type="ARBA" id="ARBA00023012"/>
    </source>
</evidence>
<dbReference type="RefSeq" id="WP_085755359.1">
    <property type="nucleotide sequence ID" value="NZ_CP021023.1"/>
</dbReference>
<keyword evidence="8" id="KW-0547">Nucleotide-binding</keyword>
<dbReference type="Pfam" id="PF00512">
    <property type="entry name" value="HisKA"/>
    <property type="match status" value="1"/>
</dbReference>
<dbReference type="InterPro" id="IPR036890">
    <property type="entry name" value="HATPase_C_sf"/>
</dbReference>
<evidence type="ECO:0000313" key="25">
    <source>
        <dbReference type="Proteomes" id="UP000193334"/>
    </source>
</evidence>
<evidence type="ECO:0000256" key="3">
    <source>
        <dbReference type="ARBA" id="ARBA00012438"/>
    </source>
</evidence>
<dbReference type="InterPro" id="IPR008207">
    <property type="entry name" value="Sig_transdc_His_kin_Hpt_dom"/>
</dbReference>
<evidence type="ECO:0000256" key="4">
    <source>
        <dbReference type="ARBA" id="ARBA00022475"/>
    </source>
</evidence>
<accession>A0A1W6LLJ5</accession>
<feature type="modified residue" description="4-aspartylphosphate" evidence="17">
    <location>
        <position position="669"/>
    </location>
</feature>
<keyword evidence="18" id="KW-0175">Coiled coil</keyword>
<dbReference type="STRING" id="1941349.STSP1_01059"/>
<reference evidence="25" key="1">
    <citation type="submission" date="2017-04" db="EMBL/GenBank/DDBJ databases">
        <title>Comparative genomics and description of representatives of a novel lineage of planctomycetes thriving in anoxic sediments.</title>
        <authorList>
            <person name="Spring S."/>
            <person name="Bunk B."/>
            <person name="Sproer C."/>
        </authorList>
    </citation>
    <scope>NUCLEOTIDE SEQUENCE [LARGE SCALE GENOMIC DNA]</scope>
    <source>
        <strain evidence="25">ST-PulAB-D4</strain>
    </source>
</reference>
<dbReference type="InterPro" id="IPR003661">
    <property type="entry name" value="HisK_dim/P_dom"/>
</dbReference>
<feature type="transmembrane region" description="Helical" evidence="19">
    <location>
        <begin position="311"/>
        <end position="331"/>
    </location>
</feature>
<evidence type="ECO:0000256" key="5">
    <source>
        <dbReference type="ARBA" id="ARBA00022553"/>
    </source>
</evidence>
<name>A0A1W6LLJ5_9BACT</name>
<dbReference type="Pfam" id="PF02518">
    <property type="entry name" value="HATPase_c"/>
    <property type="match status" value="1"/>
</dbReference>
<dbReference type="InterPro" id="IPR036097">
    <property type="entry name" value="HisK_dim/P_sf"/>
</dbReference>
<dbReference type="GO" id="GO:0005524">
    <property type="term" value="F:ATP binding"/>
    <property type="evidence" value="ECO:0007669"/>
    <property type="project" value="UniProtKB-KW"/>
</dbReference>
<dbReference type="PRINTS" id="PR00344">
    <property type="entry name" value="BCTRLSENSOR"/>
</dbReference>
<dbReference type="Gene3D" id="1.10.287.130">
    <property type="match status" value="1"/>
</dbReference>
<dbReference type="Proteomes" id="UP000193334">
    <property type="component" value="Chromosome"/>
</dbReference>
<keyword evidence="9 24" id="KW-0418">Kinase</keyword>
<dbReference type="Pfam" id="PF12974">
    <property type="entry name" value="Phosphonate-bd"/>
    <property type="match status" value="1"/>
</dbReference>
<organism evidence="24 25">
    <name type="scientific">Sedimentisphaera salicampi</name>
    <dbReference type="NCBI Taxonomy" id="1941349"/>
    <lineage>
        <taxon>Bacteria</taxon>
        <taxon>Pseudomonadati</taxon>
        <taxon>Planctomycetota</taxon>
        <taxon>Phycisphaerae</taxon>
        <taxon>Sedimentisphaerales</taxon>
        <taxon>Sedimentisphaeraceae</taxon>
        <taxon>Sedimentisphaera</taxon>
    </lineage>
</organism>
<dbReference type="SUPFAM" id="SSF47226">
    <property type="entry name" value="Histidine-containing phosphotransfer domain, HPT domain"/>
    <property type="match status" value="1"/>
</dbReference>
<keyword evidence="12" id="KW-0902">Two-component regulatory system</keyword>
<dbReference type="SMART" id="SM00448">
    <property type="entry name" value="REC"/>
    <property type="match status" value="1"/>
</dbReference>
<evidence type="ECO:0000256" key="13">
    <source>
        <dbReference type="ARBA" id="ARBA00023136"/>
    </source>
</evidence>
<gene>
    <name evidence="24" type="primary">luxQ_2</name>
    <name evidence="24" type="ORF">STSP1_01059</name>
</gene>
<dbReference type="SUPFAM" id="SSF53850">
    <property type="entry name" value="Periplasmic binding protein-like II"/>
    <property type="match status" value="1"/>
</dbReference>
<keyword evidence="6 24" id="KW-0808">Transferase</keyword>
<dbReference type="EC" id="2.7.13.3" evidence="3"/>
<dbReference type="FunFam" id="3.30.565.10:FF:000010">
    <property type="entry name" value="Sensor histidine kinase RcsC"/>
    <property type="match status" value="1"/>
</dbReference>
<comment type="subunit">
    <text evidence="14">At low DSF concentrations, interacts with RpfF.</text>
</comment>
<feature type="modified residue" description="Phosphohistidine" evidence="16">
    <location>
        <position position="804"/>
    </location>
</feature>
<dbReference type="PROSITE" id="PS50110">
    <property type="entry name" value="RESPONSE_REGULATORY"/>
    <property type="match status" value="1"/>
</dbReference>
<evidence type="ECO:0000256" key="17">
    <source>
        <dbReference type="PROSITE-ProRule" id="PRU00169"/>
    </source>
</evidence>
<evidence type="ECO:0000259" key="22">
    <source>
        <dbReference type="PROSITE" id="PS50110"/>
    </source>
</evidence>
<dbReference type="CDD" id="cd17546">
    <property type="entry name" value="REC_hyHK_CKI1_RcsC-like"/>
    <property type="match status" value="1"/>
</dbReference>
<dbReference type="SUPFAM" id="SSF47384">
    <property type="entry name" value="Homodimeric domain of signal transducing histidine kinase"/>
    <property type="match status" value="1"/>
</dbReference>
<dbReference type="CDD" id="cd00082">
    <property type="entry name" value="HisKA"/>
    <property type="match status" value="1"/>
</dbReference>
<dbReference type="SMART" id="SM00387">
    <property type="entry name" value="HATPase_c"/>
    <property type="match status" value="1"/>
</dbReference>
<dbReference type="Gene3D" id="1.20.120.160">
    <property type="entry name" value="HPT domain"/>
    <property type="match status" value="1"/>
</dbReference>
<feature type="domain" description="Response regulatory" evidence="22">
    <location>
        <begin position="620"/>
        <end position="734"/>
    </location>
</feature>
<dbReference type="Gene3D" id="3.40.190.10">
    <property type="entry name" value="Periplasmic binding protein-like II"/>
    <property type="match status" value="2"/>
</dbReference>
<feature type="coiled-coil region" evidence="18">
    <location>
        <begin position="342"/>
        <end position="369"/>
    </location>
</feature>
<dbReference type="PANTHER" id="PTHR45339">
    <property type="entry name" value="HYBRID SIGNAL TRANSDUCTION HISTIDINE KINASE J"/>
    <property type="match status" value="1"/>
</dbReference>